<dbReference type="Gene3D" id="2.60.450.10">
    <property type="entry name" value="Lipopolysaccharide (LPS) transport protein A like domain"/>
    <property type="match status" value="1"/>
</dbReference>
<evidence type="ECO:0000313" key="3">
    <source>
        <dbReference type="EMBL" id="NOL49828.1"/>
    </source>
</evidence>
<feature type="chain" id="PRO_5031645332" description="LPS-assembly protein LptD" evidence="1">
    <location>
        <begin position="19"/>
        <end position="804"/>
    </location>
</feature>
<dbReference type="RefSeq" id="WP_171588802.1">
    <property type="nucleotide sequence ID" value="NZ_JABGBO010000006.1"/>
</dbReference>
<dbReference type="HAMAP" id="MF_01411">
    <property type="entry name" value="LPS_assembly_LptD"/>
    <property type="match status" value="1"/>
</dbReference>
<comment type="function">
    <text evidence="1">Together with LptE, is involved in the assembly of lipopolysaccharide (LPS) at the surface of the outer membrane.</text>
</comment>
<accession>A0A7Y4P5I1</accession>
<dbReference type="AlphaFoldDB" id="A0A7Y4P5I1"/>
<comment type="subcellular location">
    <subcellularLocation>
        <location evidence="1">Cell outer membrane</location>
    </subcellularLocation>
</comment>
<comment type="similarity">
    <text evidence="1">Belongs to the LptD family.</text>
</comment>
<dbReference type="GO" id="GO:0009279">
    <property type="term" value="C:cell outer membrane"/>
    <property type="evidence" value="ECO:0007669"/>
    <property type="project" value="UniProtKB-SubCell"/>
</dbReference>
<dbReference type="InterPro" id="IPR007543">
    <property type="entry name" value="LptD_C"/>
</dbReference>
<feature type="signal peptide" evidence="1">
    <location>
        <begin position="1"/>
        <end position="18"/>
    </location>
</feature>
<feature type="domain" description="LptD C-terminal" evidence="2">
    <location>
        <begin position="291"/>
        <end position="709"/>
    </location>
</feature>
<evidence type="ECO:0000259" key="2">
    <source>
        <dbReference type="Pfam" id="PF04453"/>
    </source>
</evidence>
<dbReference type="EMBL" id="JABGBO010000006">
    <property type="protein sequence ID" value="NOL49828.1"/>
    <property type="molecule type" value="Genomic_DNA"/>
</dbReference>
<keyword evidence="1" id="KW-0732">Signal</keyword>
<sequence precursor="true">MSKKLGLSFLLVTAVAHAQSIDVHGIGHAGTVRLQESPLLTLGNYNEDEVTTFTDSAKLDILDNTNQVQLSGDAQVRRPDAILKGDNIIYNRETGEVQAQGHARMLREGTLVTSPGLKFNVNTKTGRMESPVYRLQSGGAGNAGYAEAIDDNHLRLGDAIYSGCQCDNKFWYIKSEKVDIYDDENEGIARNGTLYIKGIPVLWSPYLTFPVKREKKTGWLAPSFTSTSNSGLGLSLPYFINLAPNYDLTLTPQVYSKRGWMMGGEFRYLMPSYSGQLSGTYMTKDRKLDEKRWSVNWTHRQSLGTVAGLKLDLNIDVHGVSDPDYYRDFDSVAVANRADRSYLSKSAYLTFSGYKYWSGYLLWQKYQGLHDLSGSSPSYYYQYEREPELMVRGAIFDWNGFDVSMQNTITRFTYPKDRTYANSVGYTNTNGITHVDGTRYVSYTQVSYPIIRAGWYVTPKLGLHASHYTTNWYKQYGNTFTSVAGTQYRSLSRVLPIASLDAGMTFERTTTLFGKPRIQTLEPRIYYLYIPYTNQDDLPIYDTAPSQFNFGTAFSENVYSGGWDRINDANQVTLGLTSRWLDMDSGKERMVVQLAQKFYFKRQRVYLSQSERRREESRSEFLANLSVAVTDKLNIEVGTQLNTYSRKVAQTYETIRWFPKRLASISLTHRYQQDPFYYTNASGSQIFYPYQLAGKNTFSLAGQWPITKNLYAVGRYDYSIKERRSTQSILGLEYKGDCCWTGRVVFQRYAVSKQKTNTSLFFQLELTGLGAVGSNPMSVLRDSIPGYQSVKDPAPVQSPFERYE</sequence>
<comment type="caution">
    <text evidence="3">The sequence shown here is derived from an EMBL/GenBank/DDBJ whole genome shotgun (WGS) entry which is preliminary data.</text>
</comment>
<dbReference type="GO" id="GO:0043165">
    <property type="term" value="P:Gram-negative-bacterium-type cell outer membrane assembly"/>
    <property type="evidence" value="ECO:0007669"/>
    <property type="project" value="UniProtKB-UniRule"/>
</dbReference>
<comment type="subunit">
    <text evidence="1">Component of the lipopolysaccharide transport and assembly complex. Interacts with LptE and LptA.</text>
</comment>
<protein>
    <recommendedName>
        <fullName evidence="1">LPS-assembly protein LptD</fullName>
    </recommendedName>
</protein>
<organism evidence="3 4">
    <name type="scientific">Pelistega europaea</name>
    <dbReference type="NCBI Taxonomy" id="106147"/>
    <lineage>
        <taxon>Bacteria</taxon>
        <taxon>Pseudomonadati</taxon>
        <taxon>Pseudomonadota</taxon>
        <taxon>Betaproteobacteria</taxon>
        <taxon>Burkholderiales</taxon>
        <taxon>Alcaligenaceae</taxon>
        <taxon>Pelistega</taxon>
    </lineage>
</organism>
<keyword evidence="1" id="KW-0998">Cell outer membrane</keyword>
<comment type="caution">
    <text evidence="1">Lacks conserved residue(s) required for the propagation of feature annotation.</text>
</comment>
<dbReference type="GO" id="GO:0015920">
    <property type="term" value="P:lipopolysaccharide transport"/>
    <property type="evidence" value="ECO:0007669"/>
    <property type="project" value="InterPro"/>
</dbReference>
<dbReference type="Pfam" id="PF04453">
    <property type="entry name" value="LptD"/>
    <property type="match status" value="1"/>
</dbReference>
<gene>
    <name evidence="1" type="primary">lptD</name>
    <name evidence="3" type="ORF">HKX40_06730</name>
</gene>
<dbReference type="InterPro" id="IPR050218">
    <property type="entry name" value="LptD"/>
</dbReference>
<dbReference type="PANTHER" id="PTHR30189">
    <property type="entry name" value="LPS-ASSEMBLY PROTEIN"/>
    <property type="match status" value="1"/>
</dbReference>
<evidence type="ECO:0000256" key="1">
    <source>
        <dbReference type="HAMAP-Rule" id="MF_01411"/>
    </source>
</evidence>
<name>A0A7Y4P5I1_9BURK</name>
<dbReference type="PANTHER" id="PTHR30189:SF1">
    <property type="entry name" value="LPS-ASSEMBLY PROTEIN LPTD"/>
    <property type="match status" value="1"/>
</dbReference>
<evidence type="ECO:0000313" key="4">
    <source>
        <dbReference type="Proteomes" id="UP000541421"/>
    </source>
</evidence>
<dbReference type="GO" id="GO:1990351">
    <property type="term" value="C:transporter complex"/>
    <property type="evidence" value="ECO:0007669"/>
    <property type="project" value="TreeGrafter"/>
</dbReference>
<dbReference type="InterPro" id="IPR020889">
    <property type="entry name" value="LipoPS_assembly_LptD"/>
</dbReference>
<keyword evidence="1" id="KW-0472">Membrane</keyword>
<dbReference type="Proteomes" id="UP000541421">
    <property type="component" value="Unassembled WGS sequence"/>
</dbReference>
<keyword evidence="4" id="KW-1185">Reference proteome</keyword>
<proteinExistence type="inferred from homology"/>
<reference evidence="3 4" key="1">
    <citation type="submission" date="2020-05" db="EMBL/GenBank/DDBJ databases">
        <authorList>
            <person name="Niu N."/>
        </authorList>
    </citation>
    <scope>NUCLEOTIDE SEQUENCE [LARGE SCALE GENOMIC DNA]</scope>
    <source>
        <strain evidence="3 4">LMG10982</strain>
    </source>
</reference>